<gene>
    <name evidence="1" type="ORF">GA0070564_1126</name>
</gene>
<proteinExistence type="predicted"/>
<evidence type="ECO:0000313" key="2">
    <source>
        <dbReference type="Proteomes" id="UP000199504"/>
    </source>
</evidence>
<dbReference type="AlphaFoldDB" id="A0A1C5AKE7"/>
<dbReference type="STRING" id="262898.GA0070564_1126"/>
<dbReference type="OrthoDB" id="7844624at2"/>
<dbReference type="Pfam" id="PF13376">
    <property type="entry name" value="OmdA"/>
    <property type="match status" value="1"/>
</dbReference>
<dbReference type="Proteomes" id="UP000199504">
    <property type="component" value="Unassembled WGS sequence"/>
</dbReference>
<dbReference type="EMBL" id="FMCX01000012">
    <property type="protein sequence ID" value="SCF45687.1"/>
    <property type="molecule type" value="Genomic_DNA"/>
</dbReference>
<keyword evidence="2" id="KW-1185">Reference proteome</keyword>
<name>A0A1C5AKE7_9ACTN</name>
<dbReference type="RefSeq" id="WP_141714878.1">
    <property type="nucleotide sequence ID" value="NZ_FMCX01000012.1"/>
</dbReference>
<organism evidence="1 2">
    <name type="scientific">Micromonospora mirobrigensis</name>
    <dbReference type="NCBI Taxonomy" id="262898"/>
    <lineage>
        <taxon>Bacteria</taxon>
        <taxon>Bacillati</taxon>
        <taxon>Actinomycetota</taxon>
        <taxon>Actinomycetes</taxon>
        <taxon>Micromonosporales</taxon>
        <taxon>Micromonosporaceae</taxon>
        <taxon>Micromonospora</taxon>
    </lineage>
</organism>
<reference evidence="2" key="1">
    <citation type="submission" date="2016-06" db="EMBL/GenBank/DDBJ databases">
        <authorList>
            <person name="Varghese N."/>
            <person name="Submissions Spin"/>
        </authorList>
    </citation>
    <scope>NUCLEOTIDE SEQUENCE [LARGE SCALE GENOMIC DNA]</scope>
    <source>
        <strain evidence="2">DSM 44830</strain>
    </source>
</reference>
<evidence type="ECO:0000313" key="1">
    <source>
        <dbReference type="EMBL" id="SCF45687.1"/>
    </source>
</evidence>
<protein>
    <submittedName>
        <fullName evidence="1">Bacteriocin-protection, YdeI or OmpD-Associated</fullName>
    </submittedName>
</protein>
<accession>A0A1C5AKE7</accession>
<sequence length="153" mass="17191">MKHRFIGQVDTLPWGRNRYRVIRVPDALADNARQEHTRRVAGTIDGVPVNLALNRAPVIDGWFLWAGESLLRQLGAEPGEHLECVLGPTDPDVVDLPEDLETTLADAGVTERWESLSPPARRRWLSTVNQARRAETRARRITEIISALNRQSG</sequence>